<name>A0ACC5WHA0_PANGG</name>
<keyword evidence="2" id="KW-1185">Reference proteome</keyword>
<proteinExistence type="predicted"/>
<reference evidence="1 2" key="1">
    <citation type="journal article" date="2022" name="bioRxiv">
        <title>An ancient truncated duplication of the anti-Mullerian hormone receptor type 2 gene is a potential conserved master sex determinant in the Pangasiidae catfish family.</title>
        <authorList>
            <person name="Wen M."/>
            <person name="Pan Q."/>
            <person name="Jouanno E."/>
            <person name="Montfort J."/>
            <person name="Zahm M."/>
            <person name="Cabau C."/>
            <person name="Klopp C."/>
            <person name="Iampietro C."/>
            <person name="Roques C."/>
            <person name="Bouchez O."/>
            <person name="Castinel A."/>
            <person name="Donnadieu C."/>
            <person name="Parrinello H."/>
            <person name="Poncet C."/>
            <person name="Belmonte E."/>
            <person name="Gautier V."/>
            <person name="Avarre J.-C."/>
            <person name="Dugue R."/>
            <person name="Gustiano R."/>
            <person name="Ha T.T.T."/>
            <person name="Campet M."/>
            <person name="Sriphairoj K."/>
            <person name="Ribolli J."/>
            <person name="de Almeida F.L."/>
            <person name="Desvignes T."/>
            <person name="Postlethwait J.H."/>
            <person name="Bucao C.F."/>
            <person name="Robinson-Rechavi M."/>
            <person name="Bobe J."/>
            <person name="Herpin A."/>
            <person name="Guiguen Y."/>
        </authorList>
    </citation>
    <scope>NUCLEOTIDE SEQUENCE [LARGE SCALE GENOMIC DNA]</scope>
    <source>
        <strain evidence="1">YG-Dec2019</strain>
    </source>
</reference>
<dbReference type="EMBL" id="CM040458">
    <property type="protein sequence ID" value="MCI4378427.1"/>
    <property type="molecule type" value="Genomic_DNA"/>
</dbReference>
<protein>
    <submittedName>
        <fullName evidence="1">Uncharacterized protein</fullName>
    </submittedName>
</protein>
<comment type="caution">
    <text evidence="1">The sequence shown here is derived from an EMBL/GenBank/DDBJ whole genome shotgun (WGS) entry which is preliminary data.</text>
</comment>
<sequence>MSCSGNLIWDVRKRSIGYSDPNVFRANYLGRREFVQRLKLEAILKVHDGCVNTISWNDTGEYILSGSDDTNLVITNPYNRKVKTTIRSGHRANIFSAKFMPHTNDQQIVSCSGDGIIFYTNTEKSPDINRQCQMTCHYGTAYEIMTVPNDPYTFLSCGEDGTVRWFDLRMKTSCTKEDCKDDILINCRRAATSIAISPLVPYYLAVGCSDSSVRIYDRRMLGTRATGNYMGRGTTGMCVRFVPAHLSNKSCRVTSLCYSGDGQEVLVSYSSDYIYLFDPRDDQARELKGPSEERREELKQPPVKRLRLRGDWSDTGPRARPESERERDGEQSPNVSLMQRMSDMLSRWFEEASEAQSSRARPQTRPRGVTARTLGTAAASESRSQESLGAEGPMEVESATSDHSSPPASDSAPAQASASAAAPAPAQASASASASAQLLPKSISSSSSGSSSTVTVLPPSTSSSMDNTASSPSLLSSPDSEEQKSQAEVMTSRSSTPTPSTEPVLSEYGPRRLPVSLVCRRLQRLLLLADPPGQGQRSASRASDSRAQGPDAQTHPPADSPSSAVNKQLGSMTLDEQPGSTEASGNVCCGMSASISQACAEDGTGTSSSTPAAEGSSEAISSTPAAEGSSETIPSTPAAEGNSEAISSTPAAEDSSGVCSSTPAAEDGAGSGSGTGGVGSGTGRVATAAGTPEPVLSLHYSTEGTTTSTIKLDFTDEWSNLASGSRTGGGGQKPAQARENQEPASGSPEQALAESVPEESESSESGTERASGSSQGSRLLYGPAISENPSAAEGCKRTEPGGEGTQGSTQPSRSNQDSDDSDDDPILIPSARYRGAQGQRFNFRGSAIGDRMIRRSAAARIQELLRRRKERREMEESETQNIRRPAVKMMYKGHRNSRTMIKESCFWGNNFVMSGSDCGHIFIWDRHTGEHLMLLEADNHVVNCLQPHPYDPILASSGIDYDIKIWSPLEQSPSFNRDLADEVIARNELMLEETRNTITVPASFMLRMLASLNHLRTDRSEGSGQENEDEQ</sequence>
<evidence type="ECO:0000313" key="2">
    <source>
        <dbReference type="Proteomes" id="UP000829447"/>
    </source>
</evidence>
<evidence type="ECO:0000313" key="1">
    <source>
        <dbReference type="EMBL" id="MCI4378427.1"/>
    </source>
</evidence>
<dbReference type="Proteomes" id="UP000829447">
    <property type="component" value="Linkage Group LG5"/>
</dbReference>
<gene>
    <name evidence="1" type="ORF">PGIGA_G00215690</name>
</gene>
<accession>A0ACC5WHA0</accession>
<organism evidence="1 2">
    <name type="scientific">Pangasianodon gigas</name>
    <name type="common">Mekong giant catfish</name>
    <name type="synonym">Pangasius gigas</name>
    <dbReference type="NCBI Taxonomy" id="30993"/>
    <lineage>
        <taxon>Eukaryota</taxon>
        <taxon>Metazoa</taxon>
        <taxon>Chordata</taxon>
        <taxon>Craniata</taxon>
        <taxon>Vertebrata</taxon>
        <taxon>Euteleostomi</taxon>
        <taxon>Actinopterygii</taxon>
        <taxon>Neopterygii</taxon>
        <taxon>Teleostei</taxon>
        <taxon>Ostariophysi</taxon>
        <taxon>Siluriformes</taxon>
        <taxon>Pangasiidae</taxon>
        <taxon>Pangasianodon</taxon>
    </lineage>
</organism>